<evidence type="ECO:0000313" key="2">
    <source>
        <dbReference type="EMBL" id="GMF32155.1"/>
    </source>
</evidence>
<evidence type="ECO:0000256" key="1">
    <source>
        <dbReference type="SAM" id="MobiDB-lite"/>
    </source>
</evidence>
<name>A0A9W6X5X2_9STRA</name>
<dbReference type="EMBL" id="BSXT01000675">
    <property type="protein sequence ID" value="GMF32155.1"/>
    <property type="molecule type" value="Genomic_DNA"/>
</dbReference>
<accession>A0A9W6X5X2</accession>
<feature type="region of interest" description="Disordered" evidence="1">
    <location>
        <begin position="1"/>
        <end position="48"/>
    </location>
</feature>
<dbReference type="AlphaFoldDB" id="A0A9W6X5X2"/>
<protein>
    <submittedName>
        <fullName evidence="2">Unnamed protein product</fullName>
    </submittedName>
</protein>
<dbReference type="Proteomes" id="UP001165121">
    <property type="component" value="Unassembled WGS sequence"/>
</dbReference>
<organism evidence="2 3">
    <name type="scientific">Phytophthora fragariaefolia</name>
    <dbReference type="NCBI Taxonomy" id="1490495"/>
    <lineage>
        <taxon>Eukaryota</taxon>
        <taxon>Sar</taxon>
        <taxon>Stramenopiles</taxon>
        <taxon>Oomycota</taxon>
        <taxon>Peronosporomycetes</taxon>
        <taxon>Peronosporales</taxon>
        <taxon>Peronosporaceae</taxon>
        <taxon>Phytophthora</taxon>
    </lineage>
</organism>
<gene>
    <name evidence="2" type="ORF">Pfra01_000756200</name>
</gene>
<keyword evidence="3" id="KW-1185">Reference proteome</keyword>
<sequence>MVSGRRRCDAHPDDGYTESKINPRSWSPRLRTKPSGRSNPGPTSGRMTRHQVIAYLICTQKVLPDSKYSQAKMLTTDQDHQPGFAAHRLPPWRPPDGRHDYATSDHSETKIKEAAFRDIVGRWPNRLDNQRVQFAKKGASVFGFLGIRSTVKQ</sequence>
<comment type="caution">
    <text evidence="2">The sequence shown here is derived from an EMBL/GenBank/DDBJ whole genome shotgun (WGS) entry which is preliminary data.</text>
</comment>
<proteinExistence type="predicted"/>
<feature type="compositionally biased region" description="Basic and acidic residues" evidence="1">
    <location>
        <begin position="1"/>
        <end position="14"/>
    </location>
</feature>
<feature type="compositionally biased region" description="Basic and acidic residues" evidence="1">
    <location>
        <begin position="95"/>
        <end position="107"/>
    </location>
</feature>
<evidence type="ECO:0000313" key="3">
    <source>
        <dbReference type="Proteomes" id="UP001165121"/>
    </source>
</evidence>
<feature type="region of interest" description="Disordered" evidence="1">
    <location>
        <begin position="81"/>
        <end position="107"/>
    </location>
</feature>
<reference evidence="2" key="1">
    <citation type="submission" date="2023-04" db="EMBL/GenBank/DDBJ databases">
        <title>Phytophthora fragariaefolia NBRC 109709.</title>
        <authorList>
            <person name="Ichikawa N."/>
            <person name="Sato H."/>
            <person name="Tonouchi N."/>
        </authorList>
    </citation>
    <scope>NUCLEOTIDE SEQUENCE</scope>
    <source>
        <strain evidence="2">NBRC 109709</strain>
    </source>
</reference>
<feature type="compositionally biased region" description="Polar residues" evidence="1">
    <location>
        <begin position="35"/>
        <end position="46"/>
    </location>
</feature>